<organism evidence="3 4">
    <name type="scientific">Leucobacter triazinivorans</name>
    <dbReference type="NCBI Taxonomy" id="1784719"/>
    <lineage>
        <taxon>Bacteria</taxon>
        <taxon>Bacillati</taxon>
        <taxon>Actinomycetota</taxon>
        <taxon>Actinomycetes</taxon>
        <taxon>Micrococcales</taxon>
        <taxon>Microbacteriaceae</taxon>
        <taxon>Leucobacter</taxon>
    </lineage>
</organism>
<dbReference type="Proteomes" id="UP000289260">
    <property type="component" value="Chromosome"/>
</dbReference>
<proteinExistence type="inferred from homology"/>
<name>A0A4P6KEB1_9MICO</name>
<comment type="similarity">
    <text evidence="1">Belongs to the ComF/GntX family.</text>
</comment>
<reference evidence="3 4" key="1">
    <citation type="submission" date="2019-02" db="EMBL/GenBank/DDBJ databases">
        <authorList>
            <person name="Sun L."/>
            <person name="Pan D."/>
            <person name="Wu X."/>
        </authorList>
    </citation>
    <scope>NUCLEOTIDE SEQUENCE [LARGE SCALE GENOMIC DNA]</scope>
    <source>
        <strain evidence="3 4">JW-1</strain>
    </source>
</reference>
<dbReference type="EMBL" id="CP035806">
    <property type="protein sequence ID" value="QBE48533.1"/>
    <property type="molecule type" value="Genomic_DNA"/>
</dbReference>
<dbReference type="AlphaFoldDB" id="A0A4P6KEB1"/>
<dbReference type="KEGG" id="ltr:EVS81_06535"/>
<gene>
    <name evidence="3" type="ORF">EVS81_06535</name>
</gene>
<evidence type="ECO:0000256" key="1">
    <source>
        <dbReference type="ARBA" id="ARBA00008007"/>
    </source>
</evidence>
<dbReference type="Gene3D" id="3.40.50.2020">
    <property type="match status" value="1"/>
</dbReference>
<evidence type="ECO:0000259" key="2">
    <source>
        <dbReference type="Pfam" id="PF00156"/>
    </source>
</evidence>
<dbReference type="OrthoDB" id="5242900at2"/>
<protein>
    <submittedName>
        <fullName evidence="3">ComF family protein</fullName>
    </submittedName>
</protein>
<dbReference type="InterPro" id="IPR029057">
    <property type="entry name" value="PRTase-like"/>
</dbReference>
<accession>A0A4P6KEB1</accession>
<dbReference type="InterPro" id="IPR051910">
    <property type="entry name" value="ComF/GntX_DNA_util-trans"/>
</dbReference>
<dbReference type="CDD" id="cd06223">
    <property type="entry name" value="PRTases_typeI"/>
    <property type="match status" value="1"/>
</dbReference>
<sequence>MHLSPLLRELRLDLLALVWPTECVCCGQPDRDCCLPCLVEVQRPGPLLHPAIGVPCVVRGPYDGPLRALLVAFKHEGRTGFARELGAQLRPPLVAALGRCSGPAPPVIVAAPSRGSRVRQRGYRHLELLLDVAMRGERGGRTSAWQRQPAPGGRIAALRVRALRATRGRAGQVGLGPAERARNAARVAVRHSARAVLRGREVILVDDVITTGATVLAAGEALERAGARLVAVVALCAAQHRDTRDEDFAASRVETESPGGVEFRKGVTVRHTGPPA</sequence>
<keyword evidence="4" id="KW-1185">Reference proteome</keyword>
<evidence type="ECO:0000313" key="3">
    <source>
        <dbReference type="EMBL" id="QBE48533.1"/>
    </source>
</evidence>
<dbReference type="RefSeq" id="WP_130109669.1">
    <property type="nucleotide sequence ID" value="NZ_CP035806.1"/>
</dbReference>
<dbReference type="PANTHER" id="PTHR47505">
    <property type="entry name" value="DNA UTILIZATION PROTEIN YHGH"/>
    <property type="match status" value="1"/>
</dbReference>
<evidence type="ECO:0000313" key="4">
    <source>
        <dbReference type="Proteomes" id="UP000289260"/>
    </source>
</evidence>
<dbReference type="PANTHER" id="PTHR47505:SF1">
    <property type="entry name" value="DNA UTILIZATION PROTEIN YHGH"/>
    <property type="match status" value="1"/>
</dbReference>
<feature type="domain" description="Phosphoribosyltransferase" evidence="2">
    <location>
        <begin position="105"/>
        <end position="257"/>
    </location>
</feature>
<dbReference type="Pfam" id="PF00156">
    <property type="entry name" value="Pribosyltran"/>
    <property type="match status" value="1"/>
</dbReference>
<dbReference type="SUPFAM" id="SSF53271">
    <property type="entry name" value="PRTase-like"/>
    <property type="match status" value="1"/>
</dbReference>
<dbReference type="InterPro" id="IPR000836">
    <property type="entry name" value="PRTase_dom"/>
</dbReference>